<accession>A0A0C9XAM7</accession>
<feature type="region of interest" description="Disordered" evidence="1">
    <location>
        <begin position="125"/>
        <end position="158"/>
    </location>
</feature>
<organism evidence="3 4">
    <name type="scientific">Laccaria amethystina LaAM-08-1</name>
    <dbReference type="NCBI Taxonomy" id="1095629"/>
    <lineage>
        <taxon>Eukaryota</taxon>
        <taxon>Fungi</taxon>
        <taxon>Dikarya</taxon>
        <taxon>Basidiomycota</taxon>
        <taxon>Agaricomycotina</taxon>
        <taxon>Agaricomycetes</taxon>
        <taxon>Agaricomycetidae</taxon>
        <taxon>Agaricales</taxon>
        <taxon>Agaricineae</taxon>
        <taxon>Hydnangiaceae</taxon>
        <taxon>Laccaria</taxon>
    </lineage>
</organism>
<dbReference type="OrthoDB" id="2930561at2759"/>
<dbReference type="PANTHER" id="PTHR46929">
    <property type="entry name" value="EXPRESSED PROTEIN"/>
    <property type="match status" value="1"/>
</dbReference>
<proteinExistence type="predicted"/>
<dbReference type="EMBL" id="KN838779">
    <property type="protein sequence ID" value="KIJ94776.1"/>
    <property type="molecule type" value="Genomic_DNA"/>
</dbReference>
<keyword evidence="4" id="KW-1185">Reference proteome</keyword>
<dbReference type="Pfam" id="PF12776">
    <property type="entry name" value="Myb_DNA-bind_3"/>
    <property type="match status" value="1"/>
</dbReference>
<evidence type="ECO:0000256" key="1">
    <source>
        <dbReference type="SAM" id="MobiDB-lite"/>
    </source>
</evidence>
<sequence length="300" mass="32283">MSSQAHWSDDDITTLITFLISKKASAGDGISFKGSVWTEAATAVNKVPHTKGAKRRQLKETYNIVADIKAQSGFKWDDNGGADIDKTTAEVWASYEKRHKGSAPFRNKGWPWYEKVQPLMPNAPRGANVYHVSSGAQPKQPDTNGLASVEDDDRPVSHWSPTPPPAVCDVAPTASDAAVAASTAVGATSAVVVNSMDCMQNNADATQTPAFSGKRRHSALSSDGAVPIKRPWGSDSHERRPSGATALYGMNNRLDDFTDAFREAFSGGKTGVDATPSRKMRAMKRAQDLETTLSDKRICS</sequence>
<dbReference type="HOGENOM" id="CLU_927698_0_0_1"/>
<dbReference type="Proteomes" id="UP000054477">
    <property type="component" value="Unassembled WGS sequence"/>
</dbReference>
<dbReference type="STRING" id="1095629.A0A0C9XAM7"/>
<gene>
    <name evidence="3" type="ORF">K443DRAFT_11857</name>
</gene>
<reference evidence="3 4" key="1">
    <citation type="submission" date="2014-04" db="EMBL/GenBank/DDBJ databases">
        <authorList>
            <consortium name="DOE Joint Genome Institute"/>
            <person name="Kuo A."/>
            <person name="Kohler A."/>
            <person name="Nagy L.G."/>
            <person name="Floudas D."/>
            <person name="Copeland A."/>
            <person name="Barry K.W."/>
            <person name="Cichocki N."/>
            <person name="Veneault-Fourrey C."/>
            <person name="LaButti K."/>
            <person name="Lindquist E.A."/>
            <person name="Lipzen A."/>
            <person name="Lundell T."/>
            <person name="Morin E."/>
            <person name="Murat C."/>
            <person name="Sun H."/>
            <person name="Tunlid A."/>
            <person name="Henrissat B."/>
            <person name="Grigoriev I.V."/>
            <person name="Hibbett D.S."/>
            <person name="Martin F."/>
            <person name="Nordberg H.P."/>
            <person name="Cantor M.N."/>
            <person name="Hua S.X."/>
        </authorList>
    </citation>
    <scope>NUCLEOTIDE SEQUENCE [LARGE SCALE GENOMIC DNA]</scope>
    <source>
        <strain evidence="3 4">LaAM-08-1</strain>
    </source>
</reference>
<feature type="domain" description="Myb/SANT-like" evidence="2">
    <location>
        <begin position="6"/>
        <end position="95"/>
    </location>
</feature>
<reference evidence="4" key="2">
    <citation type="submission" date="2015-01" db="EMBL/GenBank/DDBJ databases">
        <title>Evolutionary Origins and Diversification of the Mycorrhizal Mutualists.</title>
        <authorList>
            <consortium name="DOE Joint Genome Institute"/>
            <consortium name="Mycorrhizal Genomics Consortium"/>
            <person name="Kohler A."/>
            <person name="Kuo A."/>
            <person name="Nagy L.G."/>
            <person name="Floudas D."/>
            <person name="Copeland A."/>
            <person name="Barry K.W."/>
            <person name="Cichocki N."/>
            <person name="Veneault-Fourrey C."/>
            <person name="LaButti K."/>
            <person name="Lindquist E.A."/>
            <person name="Lipzen A."/>
            <person name="Lundell T."/>
            <person name="Morin E."/>
            <person name="Murat C."/>
            <person name="Riley R."/>
            <person name="Ohm R."/>
            <person name="Sun H."/>
            <person name="Tunlid A."/>
            <person name="Henrissat B."/>
            <person name="Grigoriev I.V."/>
            <person name="Hibbett D.S."/>
            <person name="Martin F."/>
        </authorList>
    </citation>
    <scope>NUCLEOTIDE SEQUENCE [LARGE SCALE GENOMIC DNA]</scope>
    <source>
        <strain evidence="4">LaAM-08-1</strain>
    </source>
</reference>
<name>A0A0C9XAM7_9AGAR</name>
<evidence type="ECO:0000313" key="3">
    <source>
        <dbReference type="EMBL" id="KIJ94776.1"/>
    </source>
</evidence>
<feature type="region of interest" description="Disordered" evidence="1">
    <location>
        <begin position="207"/>
        <end position="243"/>
    </location>
</feature>
<dbReference type="InterPro" id="IPR024752">
    <property type="entry name" value="Myb/SANT-like_dom"/>
</dbReference>
<dbReference type="AlphaFoldDB" id="A0A0C9XAM7"/>
<evidence type="ECO:0000259" key="2">
    <source>
        <dbReference type="Pfam" id="PF12776"/>
    </source>
</evidence>
<evidence type="ECO:0000313" key="4">
    <source>
        <dbReference type="Proteomes" id="UP000054477"/>
    </source>
</evidence>
<feature type="compositionally biased region" description="Polar residues" evidence="1">
    <location>
        <begin position="134"/>
        <end position="146"/>
    </location>
</feature>
<protein>
    <submittedName>
        <fullName evidence="3">Unplaced genomic scaffold K443scaffold_244, whole genome shotgun sequence</fullName>
    </submittedName>
</protein>
<dbReference type="PANTHER" id="PTHR46929:SF3">
    <property type="entry name" value="MYB_SANT-LIKE DOMAIN-CONTAINING PROTEIN"/>
    <property type="match status" value="1"/>
</dbReference>